<evidence type="ECO:0000313" key="2">
    <source>
        <dbReference type="Proteomes" id="UP001178507"/>
    </source>
</evidence>
<comment type="caution">
    <text evidence="1">The sequence shown here is derived from an EMBL/GenBank/DDBJ whole genome shotgun (WGS) entry which is preliminary data.</text>
</comment>
<organism evidence="1 2">
    <name type="scientific">Effrenium voratum</name>
    <dbReference type="NCBI Taxonomy" id="2562239"/>
    <lineage>
        <taxon>Eukaryota</taxon>
        <taxon>Sar</taxon>
        <taxon>Alveolata</taxon>
        <taxon>Dinophyceae</taxon>
        <taxon>Suessiales</taxon>
        <taxon>Symbiodiniaceae</taxon>
        <taxon>Effrenium</taxon>
    </lineage>
</organism>
<reference evidence="1" key="1">
    <citation type="submission" date="2023-08" db="EMBL/GenBank/DDBJ databases">
        <authorList>
            <person name="Chen Y."/>
            <person name="Shah S."/>
            <person name="Dougan E. K."/>
            <person name="Thang M."/>
            <person name="Chan C."/>
        </authorList>
    </citation>
    <scope>NUCLEOTIDE SEQUENCE</scope>
</reference>
<sequence length="388" mass="41789">MMMRAAAQLPANSVGCMATDWALPVGILDDASCISCTAPTFHPFQTVNFHIPAASQSEAPKQMVPRPFARLAATSSLSTRVASLHRIRQSRHTQRDLLPCCSRTAVASRCSERCGFLSTDQAQLRLNMQVLDCEAMLYFQHFIQWLSARPGCAGCACQGVMDIGSCAPVVARLSLTTRGRACATDVRQQINRRSQIHHDTVAARLSPTTRGRACATDRGLPAMKRRSQIHDTVSAQICIMCYDSFGSQPVSGNGLCCQQLKALGRPATSARDLLVVLALGEVLGTQTCCLRSQPARLVLVGSCRAWRAGRCFAGQVVVATFSPAHAVSLAPPTERAPLATPAMLLTSPALSRPFQSPDDAMRPFPRSGAVPNPANWISVLLFLFRVAS</sequence>
<dbReference type="Proteomes" id="UP001178507">
    <property type="component" value="Unassembled WGS sequence"/>
</dbReference>
<name>A0AA36I6U8_9DINO</name>
<accession>A0AA36I6U8</accession>
<protein>
    <submittedName>
        <fullName evidence="1">Uncharacterized protein</fullName>
    </submittedName>
</protein>
<gene>
    <name evidence="1" type="ORF">EVOR1521_LOCUS9609</name>
</gene>
<proteinExistence type="predicted"/>
<evidence type="ECO:0000313" key="1">
    <source>
        <dbReference type="EMBL" id="CAJ1382161.1"/>
    </source>
</evidence>
<dbReference type="AlphaFoldDB" id="A0AA36I6U8"/>
<keyword evidence="2" id="KW-1185">Reference proteome</keyword>
<dbReference type="EMBL" id="CAUJNA010000878">
    <property type="protein sequence ID" value="CAJ1382161.1"/>
    <property type="molecule type" value="Genomic_DNA"/>
</dbReference>